<feature type="region of interest" description="Disordered" evidence="1">
    <location>
        <begin position="75"/>
        <end position="96"/>
    </location>
</feature>
<protein>
    <submittedName>
        <fullName evidence="3">Uncharacterized protein</fullName>
    </submittedName>
</protein>
<dbReference type="Proteomes" id="UP000823388">
    <property type="component" value="Chromosome 5K"/>
</dbReference>
<evidence type="ECO:0000256" key="1">
    <source>
        <dbReference type="SAM" id="MobiDB-lite"/>
    </source>
</evidence>
<evidence type="ECO:0000256" key="2">
    <source>
        <dbReference type="SAM" id="SignalP"/>
    </source>
</evidence>
<feature type="signal peptide" evidence="2">
    <location>
        <begin position="1"/>
        <end position="19"/>
    </location>
</feature>
<feature type="compositionally biased region" description="Low complexity" evidence="1">
    <location>
        <begin position="191"/>
        <end position="200"/>
    </location>
</feature>
<feature type="compositionally biased region" description="Low complexity" evidence="1">
    <location>
        <begin position="217"/>
        <end position="228"/>
    </location>
</feature>
<feature type="compositionally biased region" description="Low complexity" evidence="1">
    <location>
        <begin position="239"/>
        <end position="256"/>
    </location>
</feature>
<accession>A0A8T0SQ11</accession>
<feature type="region of interest" description="Disordered" evidence="1">
    <location>
        <begin position="31"/>
        <end position="61"/>
    </location>
</feature>
<dbReference type="EMBL" id="CM029045">
    <property type="protein sequence ID" value="KAG2599073.1"/>
    <property type="molecule type" value="Genomic_DNA"/>
</dbReference>
<feature type="region of interest" description="Disordered" evidence="1">
    <location>
        <begin position="189"/>
        <end position="267"/>
    </location>
</feature>
<comment type="caution">
    <text evidence="3">The sequence shown here is derived from an EMBL/GenBank/DDBJ whole genome shotgun (WGS) entry which is preliminary data.</text>
</comment>
<organism evidence="3 4">
    <name type="scientific">Panicum virgatum</name>
    <name type="common">Blackwell switchgrass</name>
    <dbReference type="NCBI Taxonomy" id="38727"/>
    <lineage>
        <taxon>Eukaryota</taxon>
        <taxon>Viridiplantae</taxon>
        <taxon>Streptophyta</taxon>
        <taxon>Embryophyta</taxon>
        <taxon>Tracheophyta</taxon>
        <taxon>Spermatophyta</taxon>
        <taxon>Magnoliopsida</taxon>
        <taxon>Liliopsida</taxon>
        <taxon>Poales</taxon>
        <taxon>Poaceae</taxon>
        <taxon>PACMAD clade</taxon>
        <taxon>Panicoideae</taxon>
        <taxon>Panicodae</taxon>
        <taxon>Paniceae</taxon>
        <taxon>Panicinae</taxon>
        <taxon>Panicum</taxon>
        <taxon>Panicum sect. Hiantes</taxon>
    </lineage>
</organism>
<name>A0A8T0SQ11_PANVG</name>
<gene>
    <name evidence="3" type="ORF">PVAP13_5KG413507</name>
</gene>
<feature type="compositionally biased region" description="Basic residues" evidence="1">
    <location>
        <begin position="229"/>
        <end position="238"/>
    </location>
</feature>
<reference evidence="3" key="1">
    <citation type="submission" date="2020-05" db="EMBL/GenBank/DDBJ databases">
        <title>WGS assembly of Panicum virgatum.</title>
        <authorList>
            <person name="Lovell J.T."/>
            <person name="Jenkins J."/>
            <person name="Shu S."/>
            <person name="Juenger T.E."/>
            <person name="Schmutz J."/>
        </authorList>
    </citation>
    <scope>NUCLEOTIDE SEQUENCE</scope>
    <source>
        <strain evidence="3">AP13</strain>
    </source>
</reference>
<evidence type="ECO:0000313" key="3">
    <source>
        <dbReference type="EMBL" id="KAG2599073.1"/>
    </source>
</evidence>
<keyword evidence="2" id="KW-0732">Signal</keyword>
<feature type="chain" id="PRO_5035918043" evidence="2">
    <location>
        <begin position="20"/>
        <end position="323"/>
    </location>
</feature>
<evidence type="ECO:0000313" key="4">
    <source>
        <dbReference type="Proteomes" id="UP000823388"/>
    </source>
</evidence>
<dbReference type="AlphaFoldDB" id="A0A8T0SQ11"/>
<sequence>MRPTRHTLLLFFPPPVSLSFSPDSCSPARCAAPSLSPPVSRLAAPPRPLSTSATTQRRRSDAAWRAAAWRTVHPSLAGHASLTPGEQGTKAERGSLRKHRRILAAAGRLSCFLRAPPPPLSSSSLKDAARGETARHQAPVDGLDSIRRGGAEALHAAGRWRIHELGVSEAGHAQGVWMMRRQASACGRVDAAAARPPSSCARRRRSARGGPARGRARAWSAAAPMAGTRRQRSGRRCTRPSSSAASSSAAPRSSGSRQRRASRRLGAAVLPSFPPSVSPWRPADGWGCVRPAVGSAPCQVVAHVRYDAGFGGKKSHPERSHMR</sequence>
<keyword evidence="4" id="KW-1185">Reference proteome</keyword>
<proteinExistence type="predicted"/>